<evidence type="ECO:0000313" key="3">
    <source>
        <dbReference type="Proteomes" id="UP000294599"/>
    </source>
</evidence>
<name>A0A4R3LI92_9GAMM</name>
<dbReference type="AlphaFoldDB" id="A0A4R3LI92"/>
<dbReference type="Proteomes" id="UP000294599">
    <property type="component" value="Unassembled WGS sequence"/>
</dbReference>
<keyword evidence="3" id="KW-1185">Reference proteome</keyword>
<accession>A0A4R3LI92</accession>
<protein>
    <submittedName>
        <fullName evidence="2">Phasin protein</fullName>
    </submittedName>
</protein>
<feature type="domain" description="Phasin" evidence="1">
    <location>
        <begin position="8"/>
        <end position="106"/>
    </location>
</feature>
<gene>
    <name evidence="2" type="ORF">EDC25_10683</name>
</gene>
<dbReference type="Pfam" id="PF09361">
    <property type="entry name" value="Phasin_2"/>
    <property type="match status" value="1"/>
</dbReference>
<dbReference type="EMBL" id="SMAF01000006">
    <property type="protein sequence ID" value="TCS99245.1"/>
    <property type="molecule type" value="Genomic_DNA"/>
</dbReference>
<evidence type="ECO:0000259" key="1">
    <source>
        <dbReference type="Pfam" id="PF09361"/>
    </source>
</evidence>
<proteinExistence type="predicted"/>
<organism evidence="2 3">
    <name type="scientific">Pseudofulvimonas gallinarii</name>
    <dbReference type="NCBI Taxonomy" id="634155"/>
    <lineage>
        <taxon>Bacteria</taxon>
        <taxon>Pseudomonadati</taxon>
        <taxon>Pseudomonadota</taxon>
        <taxon>Gammaproteobacteria</taxon>
        <taxon>Lysobacterales</taxon>
        <taxon>Rhodanobacteraceae</taxon>
        <taxon>Pseudofulvimonas</taxon>
    </lineage>
</organism>
<evidence type="ECO:0000313" key="2">
    <source>
        <dbReference type="EMBL" id="TCS99245.1"/>
    </source>
</evidence>
<comment type="caution">
    <text evidence="2">The sequence shown here is derived from an EMBL/GenBank/DDBJ whole genome shotgun (WGS) entry which is preliminary data.</text>
</comment>
<dbReference type="InterPro" id="IPR018968">
    <property type="entry name" value="Phasin"/>
</dbReference>
<reference evidence="2 3" key="1">
    <citation type="submission" date="2019-03" db="EMBL/GenBank/DDBJ databases">
        <title>Genomic Encyclopedia of Type Strains, Phase IV (KMG-IV): sequencing the most valuable type-strain genomes for metagenomic binning, comparative biology and taxonomic classification.</title>
        <authorList>
            <person name="Goeker M."/>
        </authorList>
    </citation>
    <scope>NUCLEOTIDE SEQUENCE [LARGE SCALE GENOMIC DNA]</scope>
    <source>
        <strain evidence="2 3">DSM 21944</strain>
    </source>
</reference>
<sequence length="134" mass="14326">MFEQINTQWVNLGKRFADTALKAHGLAVEGFEKTLNLNLKTLEDRVEATVGFISEFSGARAFEDVKALWPKGVSLAKESAEKLVAVGQEVIAVTVKTNEAIGALYASDVEAATSTLEAQAKDVSAKVRKATAGK</sequence>
<dbReference type="OrthoDB" id="6058047at2"/>
<dbReference type="RefSeq" id="WP_123521991.1">
    <property type="nucleotide sequence ID" value="NZ_JBHLWF010000031.1"/>
</dbReference>